<gene>
    <name evidence="2" type="ORF">LVJ94_25095</name>
</gene>
<dbReference type="PROSITE" id="PS51318">
    <property type="entry name" value="TAT"/>
    <property type="match status" value="1"/>
</dbReference>
<name>A0ABZ2LHT5_9BACT</name>
<dbReference type="InterPro" id="IPR006311">
    <property type="entry name" value="TAT_signal"/>
</dbReference>
<dbReference type="EMBL" id="CP089983">
    <property type="protein sequence ID" value="WXB10491.1"/>
    <property type="molecule type" value="Genomic_DNA"/>
</dbReference>
<dbReference type="InterPro" id="IPR010869">
    <property type="entry name" value="DUF1501"/>
</dbReference>
<keyword evidence="3" id="KW-1185">Reference proteome</keyword>
<reference evidence="2" key="1">
    <citation type="submission" date="2021-12" db="EMBL/GenBank/DDBJ databases">
        <title>Discovery of the Pendulisporaceae a myxobacterial family with distinct sporulation behavior and unique specialized metabolism.</title>
        <authorList>
            <person name="Garcia R."/>
            <person name="Popoff A."/>
            <person name="Bader C.D."/>
            <person name="Loehr J."/>
            <person name="Walesch S."/>
            <person name="Walt C."/>
            <person name="Boldt J."/>
            <person name="Bunk B."/>
            <person name="Haeckl F.J.F.P.J."/>
            <person name="Gunesch A.P."/>
            <person name="Birkelbach J."/>
            <person name="Nuebel U."/>
            <person name="Pietschmann T."/>
            <person name="Bach T."/>
            <person name="Mueller R."/>
        </authorList>
    </citation>
    <scope>NUCLEOTIDE SEQUENCE</scope>
    <source>
        <strain evidence="2">MSr11367</strain>
    </source>
</reference>
<accession>A0ABZ2LHT5</accession>
<evidence type="ECO:0000313" key="2">
    <source>
        <dbReference type="EMBL" id="WXB10491.1"/>
    </source>
</evidence>
<protein>
    <submittedName>
        <fullName evidence="2">DUF1501 domain-containing protein</fullName>
    </submittedName>
</protein>
<dbReference type="Proteomes" id="UP001374803">
    <property type="component" value="Chromosome"/>
</dbReference>
<evidence type="ECO:0000313" key="3">
    <source>
        <dbReference type="Proteomes" id="UP001374803"/>
    </source>
</evidence>
<organism evidence="2 3">
    <name type="scientific">Pendulispora rubella</name>
    <dbReference type="NCBI Taxonomy" id="2741070"/>
    <lineage>
        <taxon>Bacteria</taxon>
        <taxon>Pseudomonadati</taxon>
        <taxon>Myxococcota</taxon>
        <taxon>Myxococcia</taxon>
        <taxon>Myxococcales</taxon>
        <taxon>Sorangiineae</taxon>
        <taxon>Pendulisporaceae</taxon>
        <taxon>Pendulispora</taxon>
    </lineage>
</organism>
<dbReference type="Pfam" id="PF07394">
    <property type="entry name" value="DUF1501"/>
    <property type="match status" value="1"/>
</dbReference>
<proteinExistence type="predicted"/>
<dbReference type="RefSeq" id="WP_394840165.1">
    <property type="nucleotide sequence ID" value="NZ_CP089929.1"/>
</dbReference>
<feature type="region of interest" description="Disordered" evidence="1">
    <location>
        <begin position="208"/>
        <end position="231"/>
    </location>
</feature>
<evidence type="ECO:0000256" key="1">
    <source>
        <dbReference type="SAM" id="MobiDB-lite"/>
    </source>
</evidence>
<sequence>MDHGTDRRTMLRRTLLKGAIVGAGIACIPGFGAGREARAALPSGAPARRVLILNFTLGIRSSAAFYASSKKRYNPYGLIQGDLPFPVGAFLDDCIPSFGEAPVPDSAYLLPGAWNGLSVLRMRDFARAEGFSVVGSWDPGRGDHTRDESVCATGSAEPSGIGILSRIYAGLAGASSPTDAPGFHLHPRVPFGRAPHFLSEHTPIAVSGAKALPGSRPSPVDQNDVRARTGHDWSRDATWRTRFDRGIAARRSGSNGAAAATMEHLRASGATVGPALANWVNVANPNKHSEARGTVDISPDRSGHMVPLTNQMLFDAFTRAVDDPNQQSLIDAAVDLGMAVRLLQLGSRAVTVEIDGFDSHFQEFRTCRALYRAVGRFWPTIHFVLSRVADPLLPGKSLLDTTLVCTTSDFGRDPGSDETGFSAGEGTDHGNDPSCYYLAHACMGAGLRGGRVLSAPSTDDYRADKIAERYAPDQFLAMVLSAMGLDAANPNYGFPAVSDPIRRLFG</sequence>